<dbReference type="SUPFAM" id="SSF52151">
    <property type="entry name" value="FabD/lysophospholipase-like"/>
    <property type="match status" value="1"/>
</dbReference>
<evidence type="ECO:0000256" key="1">
    <source>
        <dbReference type="ARBA" id="ARBA00022801"/>
    </source>
</evidence>
<feature type="active site" description="Nucleophile" evidence="4">
    <location>
        <position position="57"/>
    </location>
</feature>
<organism evidence="6 7">
    <name type="scientific">Parachitinimonas caeni</name>
    <dbReference type="NCBI Taxonomy" id="3031301"/>
    <lineage>
        <taxon>Bacteria</taxon>
        <taxon>Pseudomonadati</taxon>
        <taxon>Pseudomonadota</taxon>
        <taxon>Betaproteobacteria</taxon>
        <taxon>Neisseriales</taxon>
        <taxon>Chitinibacteraceae</taxon>
        <taxon>Parachitinimonas</taxon>
    </lineage>
</organism>
<accession>A0ABT7E787</accession>
<evidence type="ECO:0000256" key="4">
    <source>
        <dbReference type="PROSITE-ProRule" id="PRU01161"/>
    </source>
</evidence>
<dbReference type="PROSITE" id="PS51635">
    <property type="entry name" value="PNPLA"/>
    <property type="match status" value="1"/>
</dbReference>
<dbReference type="InterPro" id="IPR016035">
    <property type="entry name" value="Acyl_Trfase/lysoPLipase"/>
</dbReference>
<evidence type="ECO:0000259" key="5">
    <source>
        <dbReference type="PROSITE" id="PS51635"/>
    </source>
</evidence>
<feature type="short sequence motif" description="DGA/G" evidence="4">
    <location>
        <begin position="225"/>
        <end position="227"/>
    </location>
</feature>
<dbReference type="Pfam" id="PF01734">
    <property type="entry name" value="Patatin"/>
    <property type="match status" value="1"/>
</dbReference>
<feature type="active site" description="Proton acceptor" evidence="4">
    <location>
        <position position="225"/>
    </location>
</feature>
<dbReference type="Proteomes" id="UP001172778">
    <property type="component" value="Unassembled WGS sequence"/>
</dbReference>
<dbReference type="EMBL" id="JARRAF010000051">
    <property type="protein sequence ID" value="MDK2126777.1"/>
    <property type="molecule type" value="Genomic_DNA"/>
</dbReference>
<proteinExistence type="predicted"/>
<name>A0ABT7E787_9NEIS</name>
<dbReference type="InterPro" id="IPR050301">
    <property type="entry name" value="NTE"/>
</dbReference>
<feature type="short sequence motif" description="GXSXG" evidence="4">
    <location>
        <begin position="55"/>
        <end position="59"/>
    </location>
</feature>
<gene>
    <name evidence="6" type="ORF">PZA18_22275</name>
</gene>
<dbReference type="Gene3D" id="3.40.1090.10">
    <property type="entry name" value="Cytosolic phospholipase A2 catalytic domain"/>
    <property type="match status" value="2"/>
</dbReference>
<dbReference type="PANTHER" id="PTHR14226:SF57">
    <property type="entry name" value="BLR7027 PROTEIN"/>
    <property type="match status" value="1"/>
</dbReference>
<comment type="caution">
    <text evidence="4">Lacks conserved residue(s) required for the propagation of feature annotation.</text>
</comment>
<protein>
    <submittedName>
        <fullName evidence="6">Patatin-like phospholipase family protein</fullName>
    </submittedName>
</protein>
<keyword evidence="7" id="KW-1185">Reference proteome</keyword>
<evidence type="ECO:0000256" key="3">
    <source>
        <dbReference type="ARBA" id="ARBA00023098"/>
    </source>
</evidence>
<keyword evidence="3 4" id="KW-0443">Lipid metabolism</keyword>
<evidence type="ECO:0000313" key="7">
    <source>
        <dbReference type="Proteomes" id="UP001172778"/>
    </source>
</evidence>
<feature type="domain" description="PNPLA" evidence="5">
    <location>
        <begin position="19"/>
        <end position="238"/>
    </location>
</feature>
<keyword evidence="2 4" id="KW-0442">Lipid degradation</keyword>
<sequence length="417" mass="46444">MKSKPATKAAENKSQIGINLAAGGPLGAIYEVGALCALQEALEGIDFTDLDIYVGVSAGGFIAAGLANQISPREMYDIFIVNRSHKHNLQPETFLRPAYREYLRSAMAVPELLLDAFRDFITHPREIGLFGAFMQLSRAIPTGLFDNDAINQFLTRLFTSEGRTNDFRSLKRKLYIIATDLDTGKSVKFGGRGHDHVPISKAVQASAALPGLFPPVEIDGDHYVDGALKKTLHASISLDESADLVLCINPIVPFDARLAPHGHPATRDRLMSGGLPVVLSQTLRSIIHSRMRVGMQHYAQAYRHADVVLFEPSHGDEEMFFSNVFSYSDRENMCEHAYQHTRQDLLYRADELEPLLARHGVRINRDILLDDSCFLSARAREAHLEKLGAIAHPKTPIDQLYYTLDLLDHWLHAPHES</sequence>
<evidence type="ECO:0000313" key="6">
    <source>
        <dbReference type="EMBL" id="MDK2126777.1"/>
    </source>
</evidence>
<dbReference type="InterPro" id="IPR002641">
    <property type="entry name" value="PNPLA_dom"/>
</dbReference>
<dbReference type="PANTHER" id="PTHR14226">
    <property type="entry name" value="NEUROPATHY TARGET ESTERASE/SWISS CHEESE D.MELANOGASTER"/>
    <property type="match status" value="1"/>
</dbReference>
<keyword evidence="1 4" id="KW-0378">Hydrolase</keyword>
<evidence type="ECO:0000256" key="2">
    <source>
        <dbReference type="ARBA" id="ARBA00022963"/>
    </source>
</evidence>
<dbReference type="RefSeq" id="WP_284103099.1">
    <property type="nucleotide sequence ID" value="NZ_JARRAF010000051.1"/>
</dbReference>
<reference evidence="6" key="1">
    <citation type="submission" date="2023-03" db="EMBL/GenBank/DDBJ databases">
        <title>Chitinimonas shenzhenensis gen. nov., sp. nov., a novel member of family Burkholderiaceae isolated from activated sludge collected in Shen Zhen, China.</title>
        <authorList>
            <person name="Wang X."/>
        </authorList>
    </citation>
    <scope>NUCLEOTIDE SEQUENCE</scope>
    <source>
        <strain evidence="6">DQS-5</strain>
    </source>
</reference>
<comment type="caution">
    <text evidence="6">The sequence shown here is derived from an EMBL/GenBank/DDBJ whole genome shotgun (WGS) entry which is preliminary data.</text>
</comment>